<dbReference type="Pfam" id="PF01425">
    <property type="entry name" value="Amidase"/>
    <property type="match status" value="1"/>
</dbReference>
<gene>
    <name evidence="2" type="ORF">DEH84_18800</name>
</gene>
<name>A0A2U8FXX5_9BURK</name>
<dbReference type="PANTHER" id="PTHR43372">
    <property type="entry name" value="FATTY-ACID AMIDE HYDROLASE"/>
    <property type="match status" value="1"/>
</dbReference>
<evidence type="ECO:0000313" key="3">
    <source>
        <dbReference type="Proteomes" id="UP000244892"/>
    </source>
</evidence>
<dbReference type="InterPro" id="IPR036928">
    <property type="entry name" value="AS_sf"/>
</dbReference>
<proteinExistence type="predicted"/>
<geneLocation type="plasmid" evidence="3">
    <name>ptb101</name>
</geneLocation>
<feature type="domain" description="Amidase" evidence="1">
    <location>
        <begin position="39"/>
        <end position="482"/>
    </location>
</feature>
<protein>
    <submittedName>
        <fullName evidence="2">Amidase</fullName>
    </submittedName>
</protein>
<accession>A0A2U8FXX5</accession>
<dbReference type="KEGG" id="aon:DEH84_18800"/>
<dbReference type="InterPro" id="IPR023631">
    <property type="entry name" value="Amidase_dom"/>
</dbReference>
<evidence type="ECO:0000259" key="1">
    <source>
        <dbReference type="Pfam" id="PF01425"/>
    </source>
</evidence>
<dbReference type="EMBL" id="CP029211">
    <property type="protein sequence ID" value="AWI55628.1"/>
    <property type="molecule type" value="Genomic_DNA"/>
</dbReference>
<dbReference type="Proteomes" id="UP000244892">
    <property type="component" value="Plasmid pTB101"/>
</dbReference>
<dbReference type="AlphaFoldDB" id="A0A2U8FXX5"/>
<evidence type="ECO:0000313" key="2">
    <source>
        <dbReference type="EMBL" id="AWI55628.1"/>
    </source>
</evidence>
<dbReference type="OrthoDB" id="8641877at2"/>
<dbReference type="RefSeq" id="WP_109038738.1">
    <property type="nucleotide sequence ID" value="NZ_CP029211.1"/>
</dbReference>
<dbReference type="Gene3D" id="3.90.1300.10">
    <property type="entry name" value="Amidase signature (AS) domain"/>
    <property type="match status" value="1"/>
</dbReference>
<reference evidence="2 3" key="1">
    <citation type="submission" date="2018-05" db="EMBL/GenBank/DDBJ databases">
        <title>complete genome sequence of Aquabacterium olei NBRC 110486.</title>
        <authorList>
            <person name="Tang B."/>
            <person name="Chang J."/>
            <person name="Zhang L."/>
            <person name="Yang H."/>
        </authorList>
    </citation>
    <scope>NUCLEOTIDE SEQUENCE [LARGE SCALE GENOMIC DNA]</scope>
    <source>
        <strain evidence="2 3">NBRC 110486</strain>
        <plasmid evidence="3">Plasmid ptb101</plasmid>
    </source>
</reference>
<dbReference type="GO" id="GO:0012505">
    <property type="term" value="C:endomembrane system"/>
    <property type="evidence" value="ECO:0007669"/>
    <property type="project" value="TreeGrafter"/>
</dbReference>
<dbReference type="PANTHER" id="PTHR43372:SF4">
    <property type="entry name" value="FATTY-ACID AMIDE HYDROLASE 2"/>
    <property type="match status" value="1"/>
</dbReference>
<dbReference type="SUPFAM" id="SSF75304">
    <property type="entry name" value="Amidase signature (AS) enzymes"/>
    <property type="match status" value="1"/>
</dbReference>
<organism evidence="2 3">
    <name type="scientific">Aquabacterium olei</name>
    <dbReference type="NCBI Taxonomy" id="1296669"/>
    <lineage>
        <taxon>Bacteria</taxon>
        <taxon>Pseudomonadati</taxon>
        <taxon>Pseudomonadota</taxon>
        <taxon>Betaproteobacteria</taxon>
        <taxon>Burkholderiales</taxon>
        <taxon>Aquabacterium</taxon>
    </lineage>
</organism>
<keyword evidence="3" id="KW-1185">Reference proteome</keyword>
<keyword evidence="2" id="KW-0614">Plasmid</keyword>
<sequence length="524" mass="56746">MSCITYHVQAPQVTSIPLHFLSATQALAGLHAGNFSSRDLLESYIARVEAFNPGLNAIVDQNLASARARADKADQARRQGEHWGPLHGLPMTVKDTWEVPGMTCTAGAPEYRQHRPTQPGPVIQRVLEAGAIPFGKTNVPYKALDVQSFNPIFGTTRNPWDPTRTCGGSSGGAAVALATGMSPLEIGSDIGGSIRIPAHFCGIYGHKATHGLISLRGHIPGEPGHLSEPPLGVPGPMARSAEDLRLLLDIMAADANLPLPRHERLDQYRVLMWVDDPDCPIDLDMTAVYQELAQRLRAAGAQIDIGAPPGLGLHELYPPYFKQMGALMGAWLTGAERRAQGMVAPLGRATAPLMRHLGKVMCLPHSLDRFVDGMTMKLGGWFDVVEHANHLREAFIGTVLNRYDIILAPPTFTPAFEHVQGLMANRRITVNGQRRHYSDLFMWIAPATLMGLPATSAPVALTPSGLPVNVQIIGAPRMDRETVQFAALLAEVTDGIAHPRNAVFNHPRPAHRLAARSVPPRTNV</sequence>
<dbReference type="InterPro" id="IPR052739">
    <property type="entry name" value="FAAH2"/>
</dbReference>